<dbReference type="Gene3D" id="3.90.45.10">
    <property type="entry name" value="Peptide deformylase"/>
    <property type="match status" value="1"/>
</dbReference>
<evidence type="ECO:0000256" key="7">
    <source>
        <dbReference type="RuleBase" id="RU362111"/>
    </source>
</evidence>
<comment type="catalytic activity">
    <reaction evidence="7">
        <text>N-terminal N-formyl-L-methionyl-[peptide] + H2O = N-terminal L-methionyl-[peptide] + formate</text>
        <dbReference type="Rhea" id="RHEA:24420"/>
        <dbReference type="Rhea" id="RHEA-COMP:10639"/>
        <dbReference type="Rhea" id="RHEA-COMP:10640"/>
        <dbReference type="ChEBI" id="CHEBI:15377"/>
        <dbReference type="ChEBI" id="CHEBI:15740"/>
        <dbReference type="ChEBI" id="CHEBI:49298"/>
        <dbReference type="ChEBI" id="CHEBI:64731"/>
        <dbReference type="EC" id="3.5.1.88"/>
    </reaction>
</comment>
<dbReference type="STRING" id="337451.A0A3S3M5H3"/>
<reference evidence="8 9" key="1">
    <citation type="journal article" date="2019" name="Nat. Plants">
        <title>Stout camphor tree genome fills gaps in understanding of flowering plant genome evolution.</title>
        <authorList>
            <person name="Chaw S.M."/>
            <person name="Liu Y.C."/>
            <person name="Wu Y.W."/>
            <person name="Wang H.Y."/>
            <person name="Lin C.I."/>
            <person name="Wu C.S."/>
            <person name="Ke H.M."/>
            <person name="Chang L.Y."/>
            <person name="Hsu C.Y."/>
            <person name="Yang H.T."/>
            <person name="Sudianto E."/>
            <person name="Hsu M.H."/>
            <person name="Wu K.P."/>
            <person name="Wang L.N."/>
            <person name="Leebens-Mack J.H."/>
            <person name="Tsai I.J."/>
        </authorList>
    </citation>
    <scope>NUCLEOTIDE SEQUENCE [LARGE SCALE GENOMIC DNA]</scope>
    <source>
        <strain evidence="9">cv. Chaw 1501</strain>
        <tissue evidence="8">Young leaves</tissue>
    </source>
</reference>
<proteinExistence type="inferred from homology"/>
<evidence type="ECO:0000313" key="9">
    <source>
        <dbReference type="Proteomes" id="UP000283530"/>
    </source>
</evidence>
<dbReference type="OrthoDB" id="276063at2759"/>
<dbReference type="EC" id="3.5.1.88" evidence="2 7"/>
<sequence>MAISSAKGDLFPLPQQLLQIVKAGDPVLHEPACEVDIEEIGSEKIEKIIQNTISVMRKAPGVGLAAPQIGIPSKVLISTSKCHYVTSNGYFISLQQTR</sequence>
<dbReference type="PANTHER" id="PTHR10458:SF2">
    <property type="entry name" value="PEPTIDE DEFORMYLASE, MITOCHONDRIAL"/>
    <property type="match status" value="1"/>
</dbReference>
<dbReference type="GO" id="GO:0042586">
    <property type="term" value="F:peptide deformylase activity"/>
    <property type="evidence" value="ECO:0007669"/>
    <property type="project" value="UniProtKB-EC"/>
</dbReference>
<keyword evidence="7" id="KW-0934">Plastid</keyword>
<comment type="subcellular location">
    <subcellularLocation>
        <location evidence="7">Plastid</location>
        <location evidence="7">Chloroplast</location>
    </subcellularLocation>
</comment>
<dbReference type="EMBL" id="QPKB01000002">
    <property type="protein sequence ID" value="RWR77419.1"/>
    <property type="molecule type" value="Genomic_DNA"/>
</dbReference>
<keyword evidence="3 7" id="KW-0479">Metal-binding</keyword>
<evidence type="ECO:0000313" key="8">
    <source>
        <dbReference type="EMBL" id="RWR77419.1"/>
    </source>
</evidence>
<keyword evidence="9" id="KW-1185">Reference proteome</keyword>
<name>A0A3S3M5H3_9MAGN</name>
<dbReference type="PANTHER" id="PTHR10458">
    <property type="entry name" value="PEPTIDE DEFORMYLASE"/>
    <property type="match status" value="1"/>
</dbReference>
<dbReference type="InterPro" id="IPR036821">
    <property type="entry name" value="Peptide_deformylase_sf"/>
</dbReference>
<protein>
    <recommendedName>
        <fullName evidence="2 7">Peptide deformylase</fullName>
        <ecNumber evidence="2 7">3.5.1.88</ecNumber>
    </recommendedName>
</protein>
<comment type="caution">
    <text evidence="8">The sequence shown here is derived from an EMBL/GenBank/DDBJ whole genome shotgun (WGS) entry which is preliminary data.</text>
</comment>
<dbReference type="SUPFAM" id="SSF56420">
    <property type="entry name" value="Peptide deformylase"/>
    <property type="match status" value="1"/>
</dbReference>
<keyword evidence="7" id="KW-0809">Transit peptide</keyword>
<keyword evidence="5 7" id="KW-0648">Protein biosynthesis</keyword>
<dbReference type="GO" id="GO:0006412">
    <property type="term" value="P:translation"/>
    <property type="evidence" value="ECO:0007669"/>
    <property type="project" value="UniProtKB-KW"/>
</dbReference>
<dbReference type="InterPro" id="IPR023635">
    <property type="entry name" value="Peptide_deformylase"/>
</dbReference>
<gene>
    <name evidence="8" type="ORF">CKAN_00590600</name>
</gene>
<organism evidence="8 9">
    <name type="scientific">Cinnamomum micranthum f. kanehirae</name>
    <dbReference type="NCBI Taxonomy" id="337451"/>
    <lineage>
        <taxon>Eukaryota</taxon>
        <taxon>Viridiplantae</taxon>
        <taxon>Streptophyta</taxon>
        <taxon>Embryophyta</taxon>
        <taxon>Tracheophyta</taxon>
        <taxon>Spermatophyta</taxon>
        <taxon>Magnoliopsida</taxon>
        <taxon>Magnoliidae</taxon>
        <taxon>Laurales</taxon>
        <taxon>Lauraceae</taxon>
        <taxon>Cinnamomum</taxon>
    </lineage>
</organism>
<dbReference type="Pfam" id="PF01327">
    <property type="entry name" value="Pep_deformylase"/>
    <property type="match status" value="1"/>
</dbReference>
<dbReference type="AlphaFoldDB" id="A0A3S3M5H3"/>
<keyword evidence="4 7" id="KW-0378">Hydrolase</keyword>
<accession>A0A3S3M5H3</accession>
<dbReference type="Proteomes" id="UP000283530">
    <property type="component" value="Unassembled WGS sequence"/>
</dbReference>
<dbReference type="GO" id="GO:0046872">
    <property type="term" value="F:metal ion binding"/>
    <property type="evidence" value="ECO:0007669"/>
    <property type="project" value="UniProtKB-KW"/>
</dbReference>
<comment type="similarity">
    <text evidence="1 7">Belongs to the polypeptide deformylase family.</text>
</comment>
<dbReference type="GO" id="GO:0005739">
    <property type="term" value="C:mitochondrion"/>
    <property type="evidence" value="ECO:0007669"/>
    <property type="project" value="TreeGrafter"/>
</dbReference>
<keyword evidence="7" id="KW-0150">Chloroplast</keyword>
<dbReference type="GO" id="GO:0009507">
    <property type="term" value="C:chloroplast"/>
    <property type="evidence" value="ECO:0007669"/>
    <property type="project" value="UniProtKB-SubCell"/>
</dbReference>
<evidence type="ECO:0000256" key="2">
    <source>
        <dbReference type="ARBA" id="ARBA00012175"/>
    </source>
</evidence>
<evidence type="ECO:0000256" key="4">
    <source>
        <dbReference type="ARBA" id="ARBA00022801"/>
    </source>
</evidence>
<evidence type="ECO:0000256" key="3">
    <source>
        <dbReference type="ARBA" id="ARBA00022723"/>
    </source>
</evidence>
<evidence type="ECO:0000256" key="5">
    <source>
        <dbReference type="ARBA" id="ARBA00022917"/>
    </source>
</evidence>
<evidence type="ECO:0000256" key="1">
    <source>
        <dbReference type="ARBA" id="ARBA00010759"/>
    </source>
</evidence>
<evidence type="ECO:0000256" key="6">
    <source>
        <dbReference type="ARBA" id="ARBA00037114"/>
    </source>
</evidence>
<comment type="function">
    <text evidence="6 7">Removes the formyl group from the N-terminal Met of newly synthesized proteins.</text>
</comment>